<dbReference type="InterPro" id="IPR043502">
    <property type="entry name" value="DNA/RNA_pol_sf"/>
</dbReference>
<feature type="compositionally biased region" description="Low complexity" evidence="1">
    <location>
        <begin position="111"/>
        <end position="123"/>
    </location>
</feature>
<evidence type="ECO:0000313" key="4">
    <source>
        <dbReference type="Proteomes" id="UP001172457"/>
    </source>
</evidence>
<dbReference type="Proteomes" id="UP001172457">
    <property type="component" value="Chromosome 6"/>
</dbReference>
<accession>A0AA38WC11</accession>
<dbReference type="PANTHER" id="PTHR11439:SF509">
    <property type="entry name" value="RNA-DIRECTED DNA POLYMERASE"/>
    <property type="match status" value="1"/>
</dbReference>
<protein>
    <recommendedName>
        <fullName evidence="2">Reverse transcriptase Ty1/copia-type domain-containing protein</fullName>
    </recommendedName>
</protein>
<organism evidence="3 4">
    <name type="scientific">Centaurea solstitialis</name>
    <name type="common">yellow star-thistle</name>
    <dbReference type="NCBI Taxonomy" id="347529"/>
    <lineage>
        <taxon>Eukaryota</taxon>
        <taxon>Viridiplantae</taxon>
        <taxon>Streptophyta</taxon>
        <taxon>Embryophyta</taxon>
        <taxon>Tracheophyta</taxon>
        <taxon>Spermatophyta</taxon>
        <taxon>Magnoliopsida</taxon>
        <taxon>eudicotyledons</taxon>
        <taxon>Gunneridae</taxon>
        <taxon>Pentapetalae</taxon>
        <taxon>asterids</taxon>
        <taxon>campanulids</taxon>
        <taxon>Asterales</taxon>
        <taxon>Asteraceae</taxon>
        <taxon>Carduoideae</taxon>
        <taxon>Cardueae</taxon>
        <taxon>Centaureinae</taxon>
        <taxon>Centaurea</taxon>
    </lineage>
</organism>
<feature type="domain" description="Reverse transcriptase Ty1/copia-type" evidence="2">
    <location>
        <begin position="243"/>
        <end position="337"/>
    </location>
</feature>
<sequence>MNKKLRVVYESVNVKFDPVVEISLSTSTTTYPLSNNVVIIDASYSASSSTTPPASTTKLDLLFEYFYDDLYGTNQASTSATSLSSTPSSSALASSEVTPVSSPAAPDVNISESSGLSSPTSETVVAPPLPQSDLLDTSSSHDLSDHPESVSTQPLLVDVIPNHLSVNDQTPLLHTAKWTKDHPIELIIGDPTSSVKTQAATSNECNFSVFLSSIEPTRVSDALQDSDWVTAMQEELNRFSALKVWRLVKLPDHKSVIDTKWLFKNKGDANNIIVRNKACLVAKGYRQQEGIYYVETFAPVARLEVIRMFLVYAAYKDFTDFQMDVKIAFLYGHLKEEAPQAWYDELYKHLLSKGFKKGSVDSTLFLMKEGKHIVVIQIYVDDIIFGSTSRELCKKFEMVMTEEFKMSMMGEISFFLGLQVRQFSDGIFINQSKYIFDLLKKYDMSGCNSIGTPMATGNSIVPDHEGKDVDLRNYRSMVGSLMYLTASRPDIMFATCVCARYQAKPKESHLAAVKRIFRYLKGTPYYGIWYPKGLGIELQAYTDADYGGCNMDRKSTSGHLQFLGNKLVPWASKKQQCVSTSTAESEYVTAASCCSQVLWMQSQLHLFTKALDEKRFKFLISRLGMIDRKIYVLGILQLLRRSLFLPSISDNVPFNPHAKMGAPVITAILRNHPLYTVLTKTVQVPLIYAQQVWHTLQFHDDPDYHHFTAKLDHFTISFGVNKFRHVLGFTTVNSRQGADQFEPFASLDVAMAGVRSVGHTTAINAASQFNKSRLPKTYNTMFTILSRCLTGKRTAQDSATQSFLIFFYGVLFNKHYDYASLIFYDLKELLAKRQTHLPFPRFLSILIASVVERIPSIPR</sequence>
<evidence type="ECO:0000313" key="3">
    <source>
        <dbReference type="EMBL" id="KAJ9544684.1"/>
    </source>
</evidence>
<evidence type="ECO:0000259" key="2">
    <source>
        <dbReference type="Pfam" id="PF07727"/>
    </source>
</evidence>
<feature type="region of interest" description="Disordered" evidence="1">
    <location>
        <begin position="77"/>
        <end position="150"/>
    </location>
</feature>
<feature type="compositionally biased region" description="Low complexity" evidence="1">
    <location>
        <begin position="77"/>
        <end position="95"/>
    </location>
</feature>
<name>A0AA38WC11_9ASTR</name>
<dbReference type="PANTHER" id="PTHR11439">
    <property type="entry name" value="GAG-POL-RELATED RETROTRANSPOSON"/>
    <property type="match status" value="1"/>
</dbReference>
<feature type="compositionally biased region" description="Low complexity" evidence="1">
    <location>
        <begin position="132"/>
        <end position="141"/>
    </location>
</feature>
<dbReference type="CDD" id="cd09272">
    <property type="entry name" value="RNase_HI_RT_Ty1"/>
    <property type="match status" value="1"/>
</dbReference>
<proteinExistence type="predicted"/>
<dbReference type="SUPFAM" id="SSF56672">
    <property type="entry name" value="DNA/RNA polymerases"/>
    <property type="match status" value="1"/>
</dbReference>
<keyword evidence="4" id="KW-1185">Reference proteome</keyword>
<evidence type="ECO:0000256" key="1">
    <source>
        <dbReference type="SAM" id="MobiDB-lite"/>
    </source>
</evidence>
<dbReference type="EMBL" id="JARYMX010000006">
    <property type="protein sequence ID" value="KAJ9544684.1"/>
    <property type="molecule type" value="Genomic_DNA"/>
</dbReference>
<dbReference type="AlphaFoldDB" id="A0AA38WC11"/>
<dbReference type="InterPro" id="IPR013103">
    <property type="entry name" value="RVT_2"/>
</dbReference>
<comment type="caution">
    <text evidence="3">The sequence shown here is derived from an EMBL/GenBank/DDBJ whole genome shotgun (WGS) entry which is preliminary data.</text>
</comment>
<reference evidence="3" key="1">
    <citation type="submission" date="2023-03" db="EMBL/GenBank/DDBJ databases">
        <title>Chromosome-scale reference genome and RAD-based genetic map of yellow starthistle (Centaurea solstitialis) reveal putative structural variation and QTLs associated with invader traits.</title>
        <authorList>
            <person name="Reatini B."/>
            <person name="Cang F.A."/>
            <person name="Jiang Q."/>
            <person name="Mckibben M.T.W."/>
            <person name="Barker M.S."/>
            <person name="Rieseberg L.H."/>
            <person name="Dlugosch K.M."/>
        </authorList>
    </citation>
    <scope>NUCLEOTIDE SEQUENCE</scope>
    <source>
        <strain evidence="3">CAN-66</strain>
        <tissue evidence="3">Leaf</tissue>
    </source>
</reference>
<dbReference type="Pfam" id="PF07727">
    <property type="entry name" value="RVT_2"/>
    <property type="match status" value="1"/>
</dbReference>
<gene>
    <name evidence="3" type="ORF">OSB04_024391</name>
</gene>